<dbReference type="InterPro" id="IPR009078">
    <property type="entry name" value="Ferritin-like_SF"/>
</dbReference>
<dbReference type="AlphaFoldDB" id="A0A9D1MHT0"/>
<proteinExistence type="predicted"/>
<evidence type="ECO:0000313" key="1">
    <source>
        <dbReference type="EMBL" id="HIU60521.1"/>
    </source>
</evidence>
<reference evidence="1" key="2">
    <citation type="journal article" date="2021" name="PeerJ">
        <title>Extensive microbial diversity within the chicken gut microbiome revealed by metagenomics and culture.</title>
        <authorList>
            <person name="Gilroy R."/>
            <person name="Ravi A."/>
            <person name="Getino M."/>
            <person name="Pursley I."/>
            <person name="Horton D.L."/>
            <person name="Alikhan N.F."/>
            <person name="Baker D."/>
            <person name="Gharbi K."/>
            <person name="Hall N."/>
            <person name="Watson M."/>
            <person name="Adriaenssens E.M."/>
            <person name="Foster-Nyarko E."/>
            <person name="Jarju S."/>
            <person name="Secka A."/>
            <person name="Antonio M."/>
            <person name="Oren A."/>
            <person name="Chaudhuri R.R."/>
            <person name="La Ragione R."/>
            <person name="Hildebrand F."/>
            <person name="Pallen M.J."/>
        </authorList>
    </citation>
    <scope>NUCLEOTIDE SEQUENCE</scope>
    <source>
        <strain evidence="1">18911</strain>
    </source>
</reference>
<dbReference type="SUPFAM" id="SSF47240">
    <property type="entry name" value="Ferritin-like"/>
    <property type="match status" value="2"/>
</dbReference>
<name>A0A9D1MHT0_9FIRM</name>
<dbReference type="EMBL" id="DVNF01000116">
    <property type="protein sequence ID" value="HIU60521.1"/>
    <property type="molecule type" value="Genomic_DNA"/>
</dbReference>
<organism evidence="1 2">
    <name type="scientific">Candidatus Stercoripulliclostridium merdigallinarum</name>
    <dbReference type="NCBI Taxonomy" id="2840951"/>
    <lineage>
        <taxon>Bacteria</taxon>
        <taxon>Bacillati</taxon>
        <taxon>Bacillota</taxon>
        <taxon>Clostridia</taxon>
        <taxon>Eubacteriales</taxon>
        <taxon>Candidatus Stercoripulliclostridium</taxon>
    </lineage>
</organism>
<reference evidence="1" key="1">
    <citation type="submission" date="2020-10" db="EMBL/GenBank/DDBJ databases">
        <authorList>
            <person name="Gilroy R."/>
        </authorList>
    </citation>
    <scope>NUCLEOTIDE SEQUENCE</scope>
    <source>
        <strain evidence="1">18911</strain>
    </source>
</reference>
<evidence type="ECO:0000313" key="2">
    <source>
        <dbReference type="Proteomes" id="UP000824094"/>
    </source>
</evidence>
<accession>A0A9D1MHT0</accession>
<gene>
    <name evidence="1" type="ORF">IAB05_03895</name>
</gene>
<sequence>MNWKDMAPKPYDKLKTAPYTKVRLILMNGTEFEANWFLHQFARHTQDMDLKRELAVVRSQEQQQQKRLSHLKPVDENILETTIAYEQLAVDLTAILSERETNETNKQALNFALLEDFDHLYRFSNLLKTDYNIDADMLVGKFTEITPARPTIAEHRFAADNVKPSMCLNSSDPFSALTANIITAAEQQTMNYYMNVGAFYPNEEGRKLYAEIAMVEEEHVTQYESLLDPNLTWLENWVLHEYTEAYLYYSMALDESDPNIKSIYESHYEMEAAHLKKAVEFLKKYENKTPESLLKVTRFPEPLKFGSNKEFIRRVLERTSELTAEKDGYILVDHLDENSDFAAYQRMINGDPESVPSHAVIKRTIKKFGEDYRYEDAPNPVAALRPRDRDNTTLGRVVK</sequence>
<comment type="caution">
    <text evidence="1">The sequence shown here is derived from an EMBL/GenBank/DDBJ whole genome shotgun (WGS) entry which is preliminary data.</text>
</comment>
<evidence type="ECO:0008006" key="3">
    <source>
        <dbReference type="Google" id="ProtNLM"/>
    </source>
</evidence>
<protein>
    <recommendedName>
        <fullName evidence="3">Ferritin-like domain-containing protein</fullName>
    </recommendedName>
</protein>
<dbReference type="Proteomes" id="UP000824094">
    <property type="component" value="Unassembled WGS sequence"/>
</dbReference>